<feature type="compositionally biased region" description="Basic residues" evidence="1">
    <location>
        <begin position="11"/>
        <end position="30"/>
    </location>
</feature>
<dbReference type="InterPro" id="IPR001810">
    <property type="entry name" value="F-box_dom"/>
</dbReference>
<gene>
    <name evidence="3" type="ORF">FCM35_KLT09956</name>
</gene>
<dbReference type="PROSITE" id="PS50181">
    <property type="entry name" value="FBOX"/>
    <property type="match status" value="1"/>
</dbReference>
<evidence type="ECO:0000256" key="1">
    <source>
        <dbReference type="SAM" id="MobiDB-lite"/>
    </source>
</evidence>
<dbReference type="CDD" id="cd22160">
    <property type="entry name" value="F-box_AtFBL13-like"/>
    <property type="match status" value="1"/>
</dbReference>
<sequence length="428" mass="49440">MTSRKNSLKSTNKRMTRPKLKPKPKPKPTHKPTGTTPEEVPSTTDRISKLPDHILHHILSFLPLQEAGRTSILSHRWIHVWVSMQGLKFYTDEFANCGPDKFISYVNAALPYRSKQDLQVFKTFLFNDSPTNIAASTRWITHALKNDVRVLHIIIRLKNSGENVIVPRPMLTSRSLEELGLFSFPNVRIITPNVISLSQLKILSLQHMDVNSAFMEKIISGCPRLENLNLHCCWLSCLGISSRMLRNLVMEKCEIQNQRENEFYICTPNLENLHFNQKYVVCSPRVNVYYWLLKLDFRSLKLDIPNLKSLILGGYWVARDPAAVTFFLQHSPMLEKLTLICKEVYRKRRDVEPLNMSSDLCFQCKNLNSVDIIGNKSDKNIPHLTEVLKRNGIANLNLTLDSSSVFGDDCLKMLYDVWFWINYQSIYT</sequence>
<dbReference type="InterPro" id="IPR053781">
    <property type="entry name" value="F-box_AtFBL13-like"/>
</dbReference>
<evidence type="ECO:0000313" key="4">
    <source>
        <dbReference type="Proteomes" id="UP000623129"/>
    </source>
</evidence>
<protein>
    <submittedName>
        <fullName evidence="3">F-box/LRR-repeat protein</fullName>
    </submittedName>
</protein>
<dbReference type="AlphaFoldDB" id="A0A833VHV2"/>
<dbReference type="SUPFAM" id="SSF52047">
    <property type="entry name" value="RNI-like"/>
    <property type="match status" value="1"/>
</dbReference>
<dbReference type="EMBL" id="SWLB01000002">
    <property type="protein sequence ID" value="KAF3341112.1"/>
    <property type="molecule type" value="Genomic_DNA"/>
</dbReference>
<feature type="compositionally biased region" description="Polar residues" evidence="1">
    <location>
        <begin position="1"/>
        <end position="10"/>
    </location>
</feature>
<feature type="region of interest" description="Disordered" evidence="1">
    <location>
        <begin position="1"/>
        <end position="45"/>
    </location>
</feature>
<name>A0A833VHV2_9POAL</name>
<evidence type="ECO:0000259" key="2">
    <source>
        <dbReference type="PROSITE" id="PS50181"/>
    </source>
</evidence>
<dbReference type="InterPro" id="IPR036047">
    <property type="entry name" value="F-box-like_dom_sf"/>
</dbReference>
<dbReference type="Gene3D" id="3.80.10.10">
    <property type="entry name" value="Ribonuclease Inhibitor"/>
    <property type="match status" value="1"/>
</dbReference>
<dbReference type="Pfam" id="PF00646">
    <property type="entry name" value="F-box"/>
    <property type="match status" value="1"/>
</dbReference>
<feature type="domain" description="F-box" evidence="2">
    <location>
        <begin position="44"/>
        <end position="77"/>
    </location>
</feature>
<dbReference type="SUPFAM" id="SSF81383">
    <property type="entry name" value="F-box domain"/>
    <property type="match status" value="1"/>
</dbReference>
<dbReference type="PANTHER" id="PTHR34223">
    <property type="entry name" value="OS11G0201299 PROTEIN"/>
    <property type="match status" value="1"/>
</dbReference>
<dbReference type="Pfam" id="PF24758">
    <property type="entry name" value="LRR_At5g56370"/>
    <property type="match status" value="1"/>
</dbReference>
<dbReference type="PANTHER" id="PTHR34223:SF36">
    <property type="entry name" value="F-BOX DOMAIN-CONTAINING PROTEIN"/>
    <property type="match status" value="1"/>
</dbReference>
<dbReference type="Gene3D" id="1.20.1280.50">
    <property type="match status" value="1"/>
</dbReference>
<dbReference type="Proteomes" id="UP000623129">
    <property type="component" value="Unassembled WGS sequence"/>
</dbReference>
<proteinExistence type="predicted"/>
<organism evidence="3 4">
    <name type="scientific">Carex littledalei</name>
    <dbReference type="NCBI Taxonomy" id="544730"/>
    <lineage>
        <taxon>Eukaryota</taxon>
        <taxon>Viridiplantae</taxon>
        <taxon>Streptophyta</taxon>
        <taxon>Embryophyta</taxon>
        <taxon>Tracheophyta</taxon>
        <taxon>Spermatophyta</taxon>
        <taxon>Magnoliopsida</taxon>
        <taxon>Liliopsida</taxon>
        <taxon>Poales</taxon>
        <taxon>Cyperaceae</taxon>
        <taxon>Cyperoideae</taxon>
        <taxon>Cariceae</taxon>
        <taxon>Carex</taxon>
        <taxon>Carex subgen. Euthyceras</taxon>
    </lineage>
</organism>
<evidence type="ECO:0000313" key="3">
    <source>
        <dbReference type="EMBL" id="KAF3341112.1"/>
    </source>
</evidence>
<reference evidence="3" key="1">
    <citation type="submission" date="2020-01" db="EMBL/GenBank/DDBJ databases">
        <title>Genome sequence of Kobresia littledalei, the first chromosome-level genome in the family Cyperaceae.</title>
        <authorList>
            <person name="Qu G."/>
        </authorList>
    </citation>
    <scope>NUCLEOTIDE SEQUENCE</scope>
    <source>
        <strain evidence="3">C.B.Clarke</strain>
        <tissue evidence="3">Leaf</tissue>
    </source>
</reference>
<accession>A0A833VHV2</accession>
<dbReference type="InterPro" id="IPR053197">
    <property type="entry name" value="F-box_SCFL_complex_component"/>
</dbReference>
<dbReference type="OrthoDB" id="612216at2759"/>
<keyword evidence="4" id="KW-1185">Reference proteome</keyword>
<dbReference type="InterPro" id="IPR055411">
    <property type="entry name" value="LRR_FXL15/At3g58940/PEG3-like"/>
</dbReference>
<comment type="caution">
    <text evidence="3">The sequence shown here is derived from an EMBL/GenBank/DDBJ whole genome shotgun (WGS) entry which is preliminary data.</text>
</comment>
<dbReference type="InterPro" id="IPR032675">
    <property type="entry name" value="LRR_dom_sf"/>
</dbReference>